<sequence length="99" mass="11322">MPPKKDQNKPDEQRLEEQLNRFEEIMLQSRLRDIAYHFNSKKEVVKVNLIAGVARGVGLTLGTSIVLALLFFILSKIVSLPIVGEYIADLMDYVEGYRQ</sequence>
<evidence type="ECO:0000256" key="1">
    <source>
        <dbReference type="SAM" id="Phobius"/>
    </source>
</evidence>
<protein>
    <submittedName>
        <fullName evidence="2">DUF5665 domain-containing protein</fullName>
    </submittedName>
</protein>
<organism evidence="2 3">
    <name type="scientific">Marinicrinis sediminis</name>
    <dbReference type="NCBI Taxonomy" id="1652465"/>
    <lineage>
        <taxon>Bacteria</taxon>
        <taxon>Bacillati</taxon>
        <taxon>Bacillota</taxon>
        <taxon>Bacilli</taxon>
        <taxon>Bacillales</taxon>
        <taxon>Paenibacillaceae</taxon>
    </lineage>
</organism>
<dbReference type="RefSeq" id="WP_379928212.1">
    <property type="nucleotide sequence ID" value="NZ_JBHUMM010000006.1"/>
</dbReference>
<accession>A0ABW5R6Y0</accession>
<evidence type="ECO:0000313" key="3">
    <source>
        <dbReference type="Proteomes" id="UP001597497"/>
    </source>
</evidence>
<keyword evidence="1" id="KW-1133">Transmembrane helix</keyword>
<evidence type="ECO:0000313" key="2">
    <source>
        <dbReference type="EMBL" id="MFD2670771.1"/>
    </source>
</evidence>
<comment type="caution">
    <text evidence="2">The sequence shown here is derived from an EMBL/GenBank/DDBJ whole genome shotgun (WGS) entry which is preliminary data.</text>
</comment>
<dbReference type="InterPro" id="IPR043723">
    <property type="entry name" value="DUF5665"/>
</dbReference>
<keyword evidence="1" id="KW-0812">Transmembrane</keyword>
<dbReference type="Proteomes" id="UP001597497">
    <property type="component" value="Unassembled WGS sequence"/>
</dbReference>
<feature type="transmembrane region" description="Helical" evidence="1">
    <location>
        <begin position="49"/>
        <end position="74"/>
    </location>
</feature>
<name>A0ABW5R6Y0_9BACL</name>
<dbReference type="EMBL" id="JBHUMM010000006">
    <property type="protein sequence ID" value="MFD2670771.1"/>
    <property type="molecule type" value="Genomic_DNA"/>
</dbReference>
<reference evidence="3" key="1">
    <citation type="journal article" date="2019" name="Int. J. Syst. Evol. Microbiol.">
        <title>The Global Catalogue of Microorganisms (GCM) 10K type strain sequencing project: providing services to taxonomists for standard genome sequencing and annotation.</title>
        <authorList>
            <consortium name="The Broad Institute Genomics Platform"/>
            <consortium name="The Broad Institute Genome Sequencing Center for Infectious Disease"/>
            <person name="Wu L."/>
            <person name="Ma J."/>
        </authorList>
    </citation>
    <scope>NUCLEOTIDE SEQUENCE [LARGE SCALE GENOMIC DNA]</scope>
    <source>
        <strain evidence="3">KCTC 33676</strain>
    </source>
</reference>
<proteinExistence type="predicted"/>
<gene>
    <name evidence="2" type="ORF">ACFSUC_03995</name>
</gene>
<dbReference type="Pfam" id="PF18910">
    <property type="entry name" value="DUF5665"/>
    <property type="match status" value="1"/>
</dbReference>
<keyword evidence="1" id="KW-0472">Membrane</keyword>
<keyword evidence="3" id="KW-1185">Reference proteome</keyword>